<evidence type="ECO:0000313" key="2">
    <source>
        <dbReference type="EMBL" id="MDQ0174965.1"/>
    </source>
</evidence>
<feature type="transmembrane region" description="Helical" evidence="1">
    <location>
        <begin position="48"/>
        <end position="68"/>
    </location>
</feature>
<keyword evidence="1" id="KW-0472">Membrane</keyword>
<protein>
    <submittedName>
        <fullName evidence="2">Membrane protein YczE</fullName>
    </submittedName>
</protein>
<dbReference type="Pfam" id="PF19700">
    <property type="entry name" value="DUF6198"/>
    <property type="match status" value="1"/>
</dbReference>
<dbReference type="EMBL" id="JAUSTT010000003">
    <property type="protein sequence ID" value="MDQ0174965.1"/>
    <property type="molecule type" value="Genomic_DNA"/>
</dbReference>
<dbReference type="Proteomes" id="UP001223586">
    <property type="component" value="Unassembled WGS sequence"/>
</dbReference>
<dbReference type="PANTHER" id="PTHR40078:SF1">
    <property type="entry name" value="INTEGRAL MEMBRANE PROTEIN"/>
    <property type="match status" value="1"/>
</dbReference>
<name>A0ABT9WP29_9BACI</name>
<evidence type="ECO:0000256" key="1">
    <source>
        <dbReference type="SAM" id="Phobius"/>
    </source>
</evidence>
<feature type="transmembrane region" description="Helical" evidence="1">
    <location>
        <begin position="75"/>
        <end position="92"/>
    </location>
</feature>
<reference evidence="2 3" key="1">
    <citation type="submission" date="2023-07" db="EMBL/GenBank/DDBJ databases">
        <title>Genomic Encyclopedia of Type Strains, Phase IV (KMG-IV): sequencing the most valuable type-strain genomes for metagenomic binning, comparative biology and taxonomic classification.</title>
        <authorList>
            <person name="Goeker M."/>
        </authorList>
    </citation>
    <scope>NUCLEOTIDE SEQUENCE [LARGE SCALE GENOMIC DNA]</scope>
    <source>
        <strain evidence="2 3">DSM 23837</strain>
    </source>
</reference>
<dbReference type="InterPro" id="IPR038750">
    <property type="entry name" value="YczE/YyaS-like"/>
</dbReference>
<comment type="caution">
    <text evidence="2">The sequence shown here is derived from an EMBL/GenBank/DDBJ whole genome shotgun (WGS) entry which is preliminary data.</text>
</comment>
<feature type="transmembrane region" description="Helical" evidence="1">
    <location>
        <begin position="7"/>
        <end position="28"/>
    </location>
</feature>
<evidence type="ECO:0000313" key="3">
    <source>
        <dbReference type="Proteomes" id="UP001223586"/>
    </source>
</evidence>
<organism evidence="2 3">
    <name type="scientific">Bacillus chungangensis</name>
    <dbReference type="NCBI Taxonomy" id="587633"/>
    <lineage>
        <taxon>Bacteria</taxon>
        <taxon>Bacillati</taxon>
        <taxon>Bacillota</taxon>
        <taxon>Bacilli</taxon>
        <taxon>Bacillales</taxon>
        <taxon>Bacillaceae</taxon>
        <taxon>Bacillus</taxon>
    </lineage>
</organism>
<gene>
    <name evidence="2" type="ORF">J2S08_000799</name>
</gene>
<sequence length="195" mass="20995">MKSICLKYGLVVIGTIITAFGVALILIANIGADPISTFLLGWLQFIPIRFGTASQLFSVSLLMINYLLDSKNIGVGSIIYSVGCGFFINMFLTLNFSFIAFIPSIIMALAGVIAFSGGIALYLYTNTGAGPLEGLMIYFSEKRCVSLKSTRIVLDALLVVIGIMLGGKFGLGTFLCIFLTGPLIEITLNRLNRAR</sequence>
<dbReference type="PANTHER" id="PTHR40078">
    <property type="entry name" value="INTEGRAL MEMBRANE PROTEIN-RELATED"/>
    <property type="match status" value="1"/>
</dbReference>
<feature type="transmembrane region" description="Helical" evidence="1">
    <location>
        <begin position="98"/>
        <end position="124"/>
    </location>
</feature>
<keyword evidence="1" id="KW-0812">Transmembrane</keyword>
<proteinExistence type="predicted"/>
<keyword evidence="1" id="KW-1133">Transmembrane helix</keyword>
<dbReference type="RefSeq" id="WP_307226866.1">
    <property type="nucleotide sequence ID" value="NZ_JAUSTT010000003.1"/>
</dbReference>
<accession>A0ABT9WP29</accession>
<keyword evidence="3" id="KW-1185">Reference proteome</keyword>